<reference evidence="14" key="1">
    <citation type="submission" date="2021-01" db="EMBL/GenBank/DDBJ databases">
        <title>Modified the classification status of verrucomicrobia.</title>
        <authorList>
            <person name="Feng X."/>
        </authorList>
    </citation>
    <scope>NUCLEOTIDE SEQUENCE</scope>
    <source>
        <strain evidence="14">5K15</strain>
    </source>
</reference>
<dbReference type="PRINTS" id="PR00169">
    <property type="entry name" value="KCHANNEL"/>
</dbReference>
<dbReference type="EMBL" id="JAENIG010000011">
    <property type="protein sequence ID" value="MBK1856212.1"/>
    <property type="molecule type" value="Genomic_DNA"/>
</dbReference>
<dbReference type="Gene3D" id="1.10.287.70">
    <property type="match status" value="1"/>
</dbReference>
<evidence type="ECO:0000256" key="12">
    <source>
        <dbReference type="SAM" id="Phobius"/>
    </source>
</evidence>
<dbReference type="AlphaFoldDB" id="A0AAE2V8Y4"/>
<dbReference type="SUPFAM" id="SSF81324">
    <property type="entry name" value="Voltage-gated potassium channels"/>
    <property type="match status" value="1"/>
</dbReference>
<comment type="subcellular location">
    <subcellularLocation>
        <location evidence="1">Membrane</location>
        <topology evidence="1">Multi-pass membrane protein</topology>
    </subcellularLocation>
</comment>
<organism evidence="14 15">
    <name type="scientific">Oceaniferula flava</name>
    <dbReference type="NCBI Taxonomy" id="2800421"/>
    <lineage>
        <taxon>Bacteria</taxon>
        <taxon>Pseudomonadati</taxon>
        <taxon>Verrucomicrobiota</taxon>
        <taxon>Verrucomicrobiia</taxon>
        <taxon>Verrucomicrobiales</taxon>
        <taxon>Verrucomicrobiaceae</taxon>
        <taxon>Oceaniferula</taxon>
    </lineage>
</organism>
<evidence type="ECO:0000313" key="15">
    <source>
        <dbReference type="Proteomes" id="UP000634206"/>
    </source>
</evidence>
<gene>
    <name evidence="14" type="ORF">JIN83_14670</name>
</gene>
<feature type="transmembrane region" description="Helical" evidence="12">
    <location>
        <begin position="136"/>
        <end position="157"/>
    </location>
</feature>
<feature type="transmembrane region" description="Helical" evidence="12">
    <location>
        <begin position="197"/>
        <end position="221"/>
    </location>
</feature>
<dbReference type="InterPro" id="IPR028325">
    <property type="entry name" value="VG_K_chnl"/>
</dbReference>
<feature type="transmembrane region" description="Helical" evidence="12">
    <location>
        <begin position="12"/>
        <end position="32"/>
    </location>
</feature>
<keyword evidence="4 12" id="KW-0812">Transmembrane</keyword>
<evidence type="ECO:0000256" key="11">
    <source>
        <dbReference type="ARBA" id="ARBA00023303"/>
    </source>
</evidence>
<dbReference type="GO" id="GO:0005249">
    <property type="term" value="F:voltage-gated potassium channel activity"/>
    <property type="evidence" value="ECO:0007669"/>
    <property type="project" value="InterPro"/>
</dbReference>
<keyword evidence="15" id="KW-1185">Reference proteome</keyword>
<dbReference type="Proteomes" id="UP000634206">
    <property type="component" value="Unassembled WGS sequence"/>
</dbReference>
<evidence type="ECO:0000256" key="3">
    <source>
        <dbReference type="ARBA" id="ARBA00022538"/>
    </source>
</evidence>
<evidence type="ECO:0000259" key="13">
    <source>
        <dbReference type="Pfam" id="PF00520"/>
    </source>
</evidence>
<dbReference type="Pfam" id="PF00520">
    <property type="entry name" value="Ion_trans"/>
    <property type="match status" value="1"/>
</dbReference>
<dbReference type="PANTHER" id="PTHR11537:SF254">
    <property type="entry name" value="POTASSIUM VOLTAGE-GATED CHANNEL PROTEIN SHAB"/>
    <property type="match status" value="1"/>
</dbReference>
<dbReference type="InterPro" id="IPR005821">
    <property type="entry name" value="Ion_trans_dom"/>
</dbReference>
<evidence type="ECO:0000256" key="4">
    <source>
        <dbReference type="ARBA" id="ARBA00022692"/>
    </source>
</evidence>
<keyword evidence="8 12" id="KW-1133">Transmembrane helix</keyword>
<dbReference type="InterPro" id="IPR027359">
    <property type="entry name" value="Volt_channel_dom_sf"/>
</dbReference>
<keyword evidence="5" id="KW-0631">Potassium channel</keyword>
<protein>
    <submittedName>
        <fullName evidence="14">Ion transporter</fullName>
    </submittedName>
</protein>
<accession>A0AAE2V8Y4</accession>
<feature type="transmembrane region" description="Helical" evidence="12">
    <location>
        <begin position="169"/>
        <end position="191"/>
    </location>
</feature>
<dbReference type="GO" id="GO:0001508">
    <property type="term" value="P:action potential"/>
    <property type="evidence" value="ECO:0007669"/>
    <property type="project" value="TreeGrafter"/>
</dbReference>
<proteinExistence type="predicted"/>
<keyword evidence="9" id="KW-0406">Ion transport</keyword>
<dbReference type="GO" id="GO:0008076">
    <property type="term" value="C:voltage-gated potassium channel complex"/>
    <property type="evidence" value="ECO:0007669"/>
    <property type="project" value="InterPro"/>
</dbReference>
<feature type="domain" description="Ion transport" evidence="13">
    <location>
        <begin position="15"/>
        <end position="227"/>
    </location>
</feature>
<keyword evidence="7" id="KW-0630">Potassium</keyword>
<dbReference type="PANTHER" id="PTHR11537">
    <property type="entry name" value="VOLTAGE-GATED POTASSIUM CHANNEL"/>
    <property type="match status" value="1"/>
</dbReference>
<keyword evidence="11" id="KW-0407">Ion channel</keyword>
<evidence type="ECO:0000256" key="5">
    <source>
        <dbReference type="ARBA" id="ARBA00022826"/>
    </source>
</evidence>
<keyword evidence="6" id="KW-0851">Voltage-gated channel</keyword>
<evidence type="ECO:0000256" key="6">
    <source>
        <dbReference type="ARBA" id="ARBA00022882"/>
    </source>
</evidence>
<feature type="transmembrane region" description="Helical" evidence="12">
    <location>
        <begin position="75"/>
        <end position="96"/>
    </location>
</feature>
<feature type="transmembrane region" description="Helical" evidence="12">
    <location>
        <begin position="44"/>
        <end position="63"/>
    </location>
</feature>
<name>A0AAE2V8Y4_9BACT</name>
<evidence type="ECO:0000256" key="1">
    <source>
        <dbReference type="ARBA" id="ARBA00004141"/>
    </source>
</evidence>
<evidence type="ECO:0000256" key="2">
    <source>
        <dbReference type="ARBA" id="ARBA00022448"/>
    </source>
</evidence>
<evidence type="ECO:0000256" key="9">
    <source>
        <dbReference type="ARBA" id="ARBA00023065"/>
    </source>
</evidence>
<sequence>MISHDENGRVSFGRFDFIIQGLIILSLISFALETLPNLTSQHQGWLRAFEIGTVVLFTVEYLLRLCLSRPRGFYAWSFFGIVDLIAILPFYVATGIDLRSVRAFRLLRLFRLLKLARYSSAMQRYHRAFMIAREELILFGFTALIMFYLASVGIYYFENQAQPETFASVFHSFWWAVATLTTVGYGDIYPITVGGKIFTFIVLMIGLGFVAVPTGLFASALSAAREEMKQGTQSND</sequence>
<keyword evidence="2" id="KW-0813">Transport</keyword>
<dbReference type="Gene3D" id="1.20.120.350">
    <property type="entry name" value="Voltage-gated potassium channels. Chain C"/>
    <property type="match status" value="1"/>
</dbReference>
<evidence type="ECO:0000256" key="7">
    <source>
        <dbReference type="ARBA" id="ARBA00022958"/>
    </source>
</evidence>
<dbReference type="RefSeq" id="WP_309490831.1">
    <property type="nucleotide sequence ID" value="NZ_JAENIG010000011.1"/>
</dbReference>
<evidence type="ECO:0000256" key="10">
    <source>
        <dbReference type="ARBA" id="ARBA00023136"/>
    </source>
</evidence>
<keyword evidence="10 12" id="KW-0472">Membrane</keyword>
<evidence type="ECO:0000313" key="14">
    <source>
        <dbReference type="EMBL" id="MBK1856212.1"/>
    </source>
</evidence>
<evidence type="ECO:0000256" key="8">
    <source>
        <dbReference type="ARBA" id="ARBA00022989"/>
    </source>
</evidence>
<comment type="caution">
    <text evidence="14">The sequence shown here is derived from an EMBL/GenBank/DDBJ whole genome shotgun (WGS) entry which is preliminary data.</text>
</comment>
<keyword evidence="3" id="KW-0633">Potassium transport</keyword>